<organism evidence="3 4">
    <name type="scientific">Lactuca sativa</name>
    <name type="common">Garden lettuce</name>
    <dbReference type="NCBI Taxonomy" id="4236"/>
    <lineage>
        <taxon>Eukaryota</taxon>
        <taxon>Viridiplantae</taxon>
        <taxon>Streptophyta</taxon>
        <taxon>Embryophyta</taxon>
        <taxon>Tracheophyta</taxon>
        <taxon>Spermatophyta</taxon>
        <taxon>Magnoliopsida</taxon>
        <taxon>eudicotyledons</taxon>
        <taxon>Gunneridae</taxon>
        <taxon>Pentapetalae</taxon>
        <taxon>asterids</taxon>
        <taxon>campanulids</taxon>
        <taxon>Asterales</taxon>
        <taxon>Asteraceae</taxon>
        <taxon>Cichorioideae</taxon>
        <taxon>Cichorieae</taxon>
        <taxon>Lactucinae</taxon>
        <taxon>Lactuca</taxon>
    </lineage>
</organism>
<proteinExistence type="predicted"/>
<evidence type="ECO:0000313" key="3">
    <source>
        <dbReference type="EMBL" id="KAJ0225237.1"/>
    </source>
</evidence>
<dbReference type="InterPro" id="IPR007527">
    <property type="entry name" value="Znf_SWIM"/>
</dbReference>
<dbReference type="Proteomes" id="UP000235145">
    <property type="component" value="Unassembled WGS sequence"/>
</dbReference>
<feature type="region of interest" description="Disordered" evidence="1">
    <location>
        <begin position="93"/>
        <end position="120"/>
    </location>
</feature>
<comment type="caution">
    <text evidence="3">The sequence shown here is derived from an EMBL/GenBank/DDBJ whole genome shotgun (WGS) entry which is preliminary data.</text>
</comment>
<sequence>MNLDEKTCTCRHGEITSMLCSHAISAIWDKIKHGTKNVHPCYWLVTWAEVNKHKIKPINGRPKKKRKRAYDEPATQGHKLSKKWTTVTCGKCINKGHNSRTCKGQGGPNDKRTGDTGGKK</sequence>
<accession>A0A9R1WM32</accession>
<keyword evidence="4" id="KW-1185">Reference proteome</keyword>
<dbReference type="GO" id="GO:0008270">
    <property type="term" value="F:zinc ion binding"/>
    <property type="evidence" value="ECO:0007669"/>
    <property type="project" value="InterPro"/>
</dbReference>
<protein>
    <recommendedName>
        <fullName evidence="2">SWIM-type domain-containing protein</fullName>
    </recommendedName>
</protein>
<evidence type="ECO:0000256" key="1">
    <source>
        <dbReference type="SAM" id="MobiDB-lite"/>
    </source>
</evidence>
<gene>
    <name evidence="3" type="ORF">LSAT_V11C100041440</name>
</gene>
<feature type="region of interest" description="Disordered" evidence="1">
    <location>
        <begin position="56"/>
        <end position="79"/>
    </location>
</feature>
<feature type="compositionally biased region" description="Basic residues" evidence="1">
    <location>
        <begin position="56"/>
        <end position="68"/>
    </location>
</feature>
<evidence type="ECO:0000259" key="2">
    <source>
        <dbReference type="Pfam" id="PF04434"/>
    </source>
</evidence>
<evidence type="ECO:0000313" key="4">
    <source>
        <dbReference type="Proteomes" id="UP000235145"/>
    </source>
</evidence>
<name>A0A9R1WM32_LACSA</name>
<feature type="compositionally biased region" description="Basic and acidic residues" evidence="1">
    <location>
        <begin position="109"/>
        <end position="120"/>
    </location>
</feature>
<feature type="domain" description="SWIM-type" evidence="2">
    <location>
        <begin position="3"/>
        <end position="28"/>
    </location>
</feature>
<dbReference type="AlphaFoldDB" id="A0A9R1WM32"/>
<dbReference type="Pfam" id="PF04434">
    <property type="entry name" value="SWIM"/>
    <property type="match status" value="1"/>
</dbReference>
<dbReference type="EMBL" id="NBSK02000001">
    <property type="protein sequence ID" value="KAJ0225237.1"/>
    <property type="molecule type" value="Genomic_DNA"/>
</dbReference>
<reference evidence="3 4" key="1">
    <citation type="journal article" date="2017" name="Nat. Commun.">
        <title>Genome assembly with in vitro proximity ligation data and whole-genome triplication in lettuce.</title>
        <authorList>
            <person name="Reyes-Chin-Wo S."/>
            <person name="Wang Z."/>
            <person name="Yang X."/>
            <person name="Kozik A."/>
            <person name="Arikit S."/>
            <person name="Song C."/>
            <person name="Xia L."/>
            <person name="Froenicke L."/>
            <person name="Lavelle D.O."/>
            <person name="Truco M.J."/>
            <person name="Xia R."/>
            <person name="Zhu S."/>
            <person name="Xu C."/>
            <person name="Xu H."/>
            <person name="Xu X."/>
            <person name="Cox K."/>
            <person name="Korf I."/>
            <person name="Meyers B.C."/>
            <person name="Michelmore R.W."/>
        </authorList>
    </citation>
    <scope>NUCLEOTIDE SEQUENCE [LARGE SCALE GENOMIC DNA]</scope>
    <source>
        <strain evidence="4">cv. Salinas</strain>
        <tissue evidence="3">Seedlings</tissue>
    </source>
</reference>